<dbReference type="Pfam" id="PF07969">
    <property type="entry name" value="Amidohydro_3"/>
    <property type="match status" value="1"/>
</dbReference>
<protein>
    <submittedName>
        <fullName evidence="3">Amidohydrolase</fullName>
    </submittedName>
</protein>
<dbReference type="OrthoDB" id="9031471at2"/>
<evidence type="ECO:0000259" key="2">
    <source>
        <dbReference type="Pfam" id="PF07969"/>
    </source>
</evidence>
<dbReference type="Gene3D" id="3.10.310.70">
    <property type="match status" value="1"/>
</dbReference>
<evidence type="ECO:0000256" key="1">
    <source>
        <dbReference type="SAM" id="SignalP"/>
    </source>
</evidence>
<organism evidence="3 4">
    <name type="scientific">Aliidiomarina minuta</name>
    <dbReference type="NCBI Taxonomy" id="880057"/>
    <lineage>
        <taxon>Bacteria</taxon>
        <taxon>Pseudomonadati</taxon>
        <taxon>Pseudomonadota</taxon>
        <taxon>Gammaproteobacteria</taxon>
        <taxon>Alteromonadales</taxon>
        <taxon>Idiomarinaceae</taxon>
        <taxon>Aliidiomarina</taxon>
    </lineage>
</organism>
<dbReference type="GO" id="GO:0016810">
    <property type="term" value="F:hydrolase activity, acting on carbon-nitrogen (but not peptide) bonds"/>
    <property type="evidence" value="ECO:0007669"/>
    <property type="project" value="InterPro"/>
</dbReference>
<dbReference type="AlphaFoldDB" id="A0A432W4W4"/>
<dbReference type="InterPro" id="IPR033932">
    <property type="entry name" value="YtcJ-like"/>
</dbReference>
<dbReference type="SUPFAM" id="SSF51556">
    <property type="entry name" value="Metallo-dependent hydrolases"/>
    <property type="match status" value="1"/>
</dbReference>
<dbReference type="PANTHER" id="PTHR22642:SF2">
    <property type="entry name" value="PROTEIN LONG AFTER FAR-RED 3"/>
    <property type="match status" value="1"/>
</dbReference>
<sequence length="562" mass="62274">MKNWHLITYTGALLGLLLSSSAMAADLYHNFTGYTFSGKPGAEAQFSSFSVLVVEDGKVVAKGDKDLKQDYPEATLHNLYGRTLLPGLIDSHGHIQTLGENLMQVDLRGINNRTATVAKVANYADSHHELEWVIGRGWNQEIWPTREYPNRQDLDDVISDRPVWLTRVDAHAGWANSKALQLAGITADTEDPDGGQIIRDADGEPTGILIDAAMQLVQDIMPAITDEQRAEAVKLAQDHILQLGITHVLDAGVSAKGLENFRQMHAEGTLNLRVNAMISGSDPALTELLAEGVYRSEDDILRIGNVKLYGDGALGSRGARLIEPYTDDEENLGLLITPEEQVAKLFREVHEAGFQISYHAIGDYPNRLALDEFEKITANDDELTDLSAFRHRIEHAQIVQVKDIPRFKTLGIIPSMQPTHATSDMNMAEDRVGNERIAGAYAWRSFLDQGSIIAAGSDFPVELTNPFYGLHAAVTRQDRNNDPVEGWYPDQAMTFAEALRSFTLDAAYAAFMDDSIGTLEEGKWADFIVLDKDPMKLESKDLWRIKVLSTYIAGERVHHSPK</sequence>
<dbReference type="Gene3D" id="3.20.20.140">
    <property type="entry name" value="Metal-dependent hydrolases"/>
    <property type="match status" value="1"/>
</dbReference>
<dbReference type="Gene3D" id="2.30.40.10">
    <property type="entry name" value="Urease, subunit C, domain 1"/>
    <property type="match status" value="1"/>
</dbReference>
<evidence type="ECO:0000313" key="3">
    <source>
        <dbReference type="EMBL" id="RUO24499.1"/>
    </source>
</evidence>
<proteinExistence type="predicted"/>
<dbReference type="EMBL" id="PIPL01000002">
    <property type="protein sequence ID" value="RUO24499.1"/>
    <property type="molecule type" value="Genomic_DNA"/>
</dbReference>
<dbReference type="InterPro" id="IPR032466">
    <property type="entry name" value="Metal_Hydrolase"/>
</dbReference>
<dbReference type="InterPro" id="IPR011059">
    <property type="entry name" value="Metal-dep_hydrolase_composite"/>
</dbReference>
<comment type="caution">
    <text evidence="3">The sequence shown here is derived from an EMBL/GenBank/DDBJ whole genome shotgun (WGS) entry which is preliminary data.</text>
</comment>
<gene>
    <name evidence="3" type="ORF">CWE09_11650</name>
</gene>
<feature type="signal peptide" evidence="1">
    <location>
        <begin position="1"/>
        <end position="24"/>
    </location>
</feature>
<dbReference type="PANTHER" id="PTHR22642">
    <property type="entry name" value="IMIDAZOLONEPROPIONASE"/>
    <property type="match status" value="1"/>
</dbReference>
<dbReference type="Proteomes" id="UP000288293">
    <property type="component" value="Unassembled WGS sequence"/>
</dbReference>
<feature type="domain" description="Amidohydrolase 3" evidence="2">
    <location>
        <begin position="78"/>
        <end position="558"/>
    </location>
</feature>
<keyword evidence="3" id="KW-0378">Hydrolase</keyword>
<evidence type="ECO:0000313" key="4">
    <source>
        <dbReference type="Proteomes" id="UP000288293"/>
    </source>
</evidence>
<feature type="chain" id="PRO_5019149070" evidence="1">
    <location>
        <begin position="25"/>
        <end position="562"/>
    </location>
</feature>
<name>A0A432W4W4_9GAMM</name>
<keyword evidence="4" id="KW-1185">Reference proteome</keyword>
<accession>A0A432W4W4</accession>
<dbReference type="InterPro" id="IPR013108">
    <property type="entry name" value="Amidohydro_3"/>
</dbReference>
<dbReference type="SUPFAM" id="SSF51338">
    <property type="entry name" value="Composite domain of metallo-dependent hydrolases"/>
    <property type="match status" value="1"/>
</dbReference>
<keyword evidence="1" id="KW-0732">Signal</keyword>
<reference evidence="3 4" key="1">
    <citation type="journal article" date="2011" name="Front. Microbiol.">
        <title>Genomic signatures of strain selection and enhancement in Bacillus atrophaeus var. globigii, a historical biowarfare simulant.</title>
        <authorList>
            <person name="Gibbons H.S."/>
            <person name="Broomall S.M."/>
            <person name="McNew L.A."/>
            <person name="Daligault H."/>
            <person name="Chapman C."/>
            <person name="Bruce D."/>
            <person name="Karavis M."/>
            <person name="Krepps M."/>
            <person name="McGregor P.A."/>
            <person name="Hong C."/>
            <person name="Park K.H."/>
            <person name="Akmal A."/>
            <person name="Feldman A."/>
            <person name="Lin J.S."/>
            <person name="Chang W.E."/>
            <person name="Higgs B.W."/>
            <person name="Demirev P."/>
            <person name="Lindquist J."/>
            <person name="Liem A."/>
            <person name="Fochler E."/>
            <person name="Read T.D."/>
            <person name="Tapia R."/>
            <person name="Johnson S."/>
            <person name="Bishop-Lilly K.A."/>
            <person name="Detter C."/>
            <person name="Han C."/>
            <person name="Sozhamannan S."/>
            <person name="Rosenzweig C.N."/>
            <person name="Skowronski E.W."/>
        </authorList>
    </citation>
    <scope>NUCLEOTIDE SEQUENCE [LARGE SCALE GENOMIC DNA]</scope>
    <source>
        <strain evidence="3 4">MLST1</strain>
    </source>
</reference>
<dbReference type="CDD" id="cd01300">
    <property type="entry name" value="YtcJ_like"/>
    <property type="match status" value="1"/>
</dbReference>